<dbReference type="AlphaFoldDB" id="A0A9D4D135"/>
<name>A0A9D4D135_DREPO</name>
<accession>A0A9D4D135</accession>
<dbReference type="SUPFAM" id="SSF50249">
    <property type="entry name" value="Nucleic acid-binding proteins"/>
    <property type="match status" value="1"/>
</dbReference>
<dbReference type="SMART" id="SM00652">
    <property type="entry name" value="eIF1a"/>
    <property type="match status" value="1"/>
</dbReference>
<keyword evidence="1" id="KW-0396">Initiation factor</keyword>
<dbReference type="Pfam" id="PF01176">
    <property type="entry name" value="eIF-1a"/>
    <property type="match status" value="1"/>
</dbReference>
<evidence type="ECO:0000313" key="4">
    <source>
        <dbReference type="EMBL" id="KAH3735936.1"/>
    </source>
</evidence>
<dbReference type="InterPro" id="IPR006196">
    <property type="entry name" value="RNA-binding_domain_S1_IF1"/>
</dbReference>
<feature type="region of interest" description="Disordered" evidence="2">
    <location>
        <begin position="78"/>
        <end position="104"/>
    </location>
</feature>
<sequence>MLGNGRFEAMCFDGQKWLCHIRGKLRKNVWITAGDIILIGLRDYQDTKADVILKYTPDEARNLKTYGELPESARINENVEEGDMDGDMITVDDYDGSDDDIDDI</sequence>
<dbReference type="PANTHER" id="PTHR21668">
    <property type="entry name" value="EIF-1A"/>
    <property type="match status" value="1"/>
</dbReference>
<dbReference type="EMBL" id="JAIWYP010000011">
    <property type="protein sequence ID" value="KAH3735936.1"/>
    <property type="molecule type" value="Genomic_DNA"/>
</dbReference>
<dbReference type="InterPro" id="IPR012340">
    <property type="entry name" value="NA-bd_OB-fold"/>
</dbReference>
<keyword evidence="5" id="KW-1185">Reference proteome</keyword>
<feature type="domain" description="S1-like" evidence="3">
    <location>
        <begin position="1"/>
        <end position="56"/>
    </location>
</feature>
<evidence type="ECO:0000259" key="3">
    <source>
        <dbReference type="PROSITE" id="PS50832"/>
    </source>
</evidence>
<protein>
    <recommendedName>
        <fullName evidence="3">S1-like domain-containing protein</fullName>
    </recommendedName>
</protein>
<evidence type="ECO:0000256" key="1">
    <source>
        <dbReference type="PROSITE-ProRule" id="PRU00181"/>
    </source>
</evidence>
<dbReference type="Gene3D" id="2.40.50.140">
    <property type="entry name" value="Nucleic acid-binding proteins"/>
    <property type="match status" value="1"/>
</dbReference>
<organism evidence="4 5">
    <name type="scientific">Dreissena polymorpha</name>
    <name type="common">Zebra mussel</name>
    <name type="synonym">Mytilus polymorpha</name>
    <dbReference type="NCBI Taxonomy" id="45954"/>
    <lineage>
        <taxon>Eukaryota</taxon>
        <taxon>Metazoa</taxon>
        <taxon>Spiralia</taxon>
        <taxon>Lophotrochozoa</taxon>
        <taxon>Mollusca</taxon>
        <taxon>Bivalvia</taxon>
        <taxon>Autobranchia</taxon>
        <taxon>Heteroconchia</taxon>
        <taxon>Euheterodonta</taxon>
        <taxon>Imparidentia</taxon>
        <taxon>Neoheterodontei</taxon>
        <taxon>Myida</taxon>
        <taxon>Dreissenoidea</taxon>
        <taxon>Dreissenidae</taxon>
        <taxon>Dreissena</taxon>
    </lineage>
</organism>
<dbReference type="PROSITE" id="PS50832">
    <property type="entry name" value="S1_IF1_TYPE"/>
    <property type="match status" value="1"/>
</dbReference>
<proteinExistence type="predicted"/>
<dbReference type="CDD" id="cd05793">
    <property type="entry name" value="S1_IF1A"/>
    <property type="match status" value="1"/>
</dbReference>
<dbReference type="GO" id="GO:0003743">
    <property type="term" value="F:translation initiation factor activity"/>
    <property type="evidence" value="ECO:0007669"/>
    <property type="project" value="UniProtKB-UniRule"/>
</dbReference>
<gene>
    <name evidence="4" type="ORF">DPMN_042497</name>
</gene>
<dbReference type="Proteomes" id="UP000828390">
    <property type="component" value="Unassembled WGS sequence"/>
</dbReference>
<keyword evidence="1" id="KW-0648">Protein biosynthesis</keyword>
<reference evidence="4" key="2">
    <citation type="submission" date="2020-11" db="EMBL/GenBank/DDBJ databases">
        <authorList>
            <person name="McCartney M.A."/>
            <person name="Auch B."/>
            <person name="Kono T."/>
            <person name="Mallez S."/>
            <person name="Becker A."/>
            <person name="Gohl D.M."/>
            <person name="Silverstein K.A.T."/>
            <person name="Koren S."/>
            <person name="Bechman K.B."/>
            <person name="Herman A."/>
            <person name="Abrahante J.E."/>
            <person name="Garbe J."/>
        </authorList>
    </citation>
    <scope>NUCLEOTIDE SEQUENCE</scope>
    <source>
        <strain evidence="4">Duluth1</strain>
        <tissue evidence="4">Whole animal</tissue>
    </source>
</reference>
<reference evidence="4" key="1">
    <citation type="journal article" date="2019" name="bioRxiv">
        <title>The Genome of the Zebra Mussel, Dreissena polymorpha: A Resource for Invasive Species Research.</title>
        <authorList>
            <person name="McCartney M.A."/>
            <person name="Auch B."/>
            <person name="Kono T."/>
            <person name="Mallez S."/>
            <person name="Zhang Y."/>
            <person name="Obille A."/>
            <person name="Becker A."/>
            <person name="Abrahante J.E."/>
            <person name="Garbe J."/>
            <person name="Badalamenti J.P."/>
            <person name="Herman A."/>
            <person name="Mangelson H."/>
            <person name="Liachko I."/>
            <person name="Sullivan S."/>
            <person name="Sone E.D."/>
            <person name="Koren S."/>
            <person name="Silverstein K.A.T."/>
            <person name="Beckman K.B."/>
            <person name="Gohl D.M."/>
        </authorList>
    </citation>
    <scope>NUCLEOTIDE SEQUENCE</scope>
    <source>
        <strain evidence="4">Duluth1</strain>
        <tissue evidence="4">Whole animal</tissue>
    </source>
</reference>
<evidence type="ECO:0000313" key="5">
    <source>
        <dbReference type="Proteomes" id="UP000828390"/>
    </source>
</evidence>
<dbReference type="GO" id="GO:0003723">
    <property type="term" value="F:RNA binding"/>
    <property type="evidence" value="ECO:0007669"/>
    <property type="project" value="InterPro"/>
</dbReference>
<evidence type="ECO:0000256" key="2">
    <source>
        <dbReference type="SAM" id="MobiDB-lite"/>
    </source>
</evidence>
<comment type="caution">
    <text evidence="4">The sequence shown here is derived from an EMBL/GenBank/DDBJ whole genome shotgun (WGS) entry which is preliminary data.</text>
</comment>
<dbReference type="InterPro" id="IPR001253">
    <property type="entry name" value="TIF_eIF-1A"/>
</dbReference>